<feature type="binding site" evidence="9">
    <location>
        <position position="150"/>
    </location>
    <ligand>
        <name>1-deoxy-D-xylulose 5-phosphate</name>
        <dbReference type="ChEBI" id="CHEBI:57792"/>
    </ligand>
</feature>
<comment type="pathway">
    <text evidence="1 9">Isoprenoid biosynthesis; isopentenyl diphosphate biosynthesis via DXP pathway; isopentenyl diphosphate from 1-deoxy-D-xylulose 5-phosphate: step 1/6.</text>
</comment>
<feature type="binding site" evidence="9">
    <location>
        <position position="220"/>
    </location>
    <ligand>
        <name>1-deoxy-D-xylulose 5-phosphate</name>
        <dbReference type="ChEBI" id="CHEBI:57792"/>
    </ligand>
</feature>
<feature type="domain" description="DXP reductoisomerase C-terminal" evidence="12">
    <location>
        <begin position="260"/>
        <end position="376"/>
    </location>
</feature>
<dbReference type="InterPro" id="IPR036169">
    <property type="entry name" value="DXPR_C_sf"/>
</dbReference>
<evidence type="ECO:0000256" key="5">
    <source>
        <dbReference type="ARBA" id="ARBA00023002"/>
    </source>
</evidence>
<organism evidence="13 14">
    <name type="scientific">Terrisporobacter petrolearius</name>
    <dbReference type="NCBI Taxonomy" id="1460447"/>
    <lineage>
        <taxon>Bacteria</taxon>
        <taxon>Bacillati</taxon>
        <taxon>Bacillota</taxon>
        <taxon>Clostridia</taxon>
        <taxon>Peptostreptococcales</taxon>
        <taxon>Peptostreptococcaceae</taxon>
        <taxon>Terrisporobacter</taxon>
    </lineage>
</organism>
<feature type="domain" description="1-deoxy-D-xylulose 5-phosphate reductoisomerase C-terminal" evidence="11">
    <location>
        <begin position="145"/>
        <end position="228"/>
    </location>
</feature>
<evidence type="ECO:0000313" key="13">
    <source>
        <dbReference type="EMBL" id="XAM41070.1"/>
    </source>
</evidence>
<keyword evidence="14" id="KW-1185">Reference proteome</keyword>
<proteinExistence type="inferred from homology"/>
<dbReference type="PIRSF" id="PIRSF006205">
    <property type="entry name" value="Dxp_reductismrs"/>
    <property type="match status" value="1"/>
</dbReference>
<feature type="binding site" evidence="9">
    <location>
        <position position="123"/>
    </location>
    <ligand>
        <name>NADPH</name>
        <dbReference type="ChEBI" id="CHEBI:57783"/>
    </ligand>
</feature>
<feature type="binding site" evidence="9">
    <location>
        <position position="125"/>
    </location>
    <ligand>
        <name>NADPH</name>
        <dbReference type="ChEBI" id="CHEBI:57783"/>
    </ligand>
</feature>
<feature type="domain" description="1-deoxy-D-xylulose 5-phosphate reductoisomerase N-terminal" evidence="10">
    <location>
        <begin position="4"/>
        <end position="131"/>
    </location>
</feature>
<dbReference type="Proteomes" id="UP001477947">
    <property type="component" value="Chromosome"/>
</dbReference>
<feature type="binding site" evidence="9">
    <location>
        <position position="204"/>
    </location>
    <ligand>
        <name>NADPH</name>
        <dbReference type="ChEBI" id="CHEBI:57783"/>
    </ligand>
</feature>
<evidence type="ECO:0000256" key="8">
    <source>
        <dbReference type="ARBA" id="ARBA00048543"/>
    </source>
</evidence>
<evidence type="ECO:0000256" key="4">
    <source>
        <dbReference type="ARBA" id="ARBA00022857"/>
    </source>
</evidence>
<dbReference type="EMBL" id="CP154622">
    <property type="protein sequence ID" value="XAM41070.1"/>
    <property type="molecule type" value="Genomic_DNA"/>
</dbReference>
<keyword evidence="3 9" id="KW-0479">Metal-binding</keyword>
<evidence type="ECO:0000259" key="11">
    <source>
        <dbReference type="Pfam" id="PF08436"/>
    </source>
</evidence>
<feature type="binding site" evidence="9">
    <location>
        <position position="151"/>
    </location>
    <ligand>
        <name>Mn(2+)</name>
        <dbReference type="ChEBI" id="CHEBI:29035"/>
    </ligand>
</feature>
<feature type="binding site" evidence="9">
    <location>
        <position position="13"/>
    </location>
    <ligand>
        <name>NADPH</name>
        <dbReference type="ChEBI" id="CHEBI:57783"/>
    </ligand>
</feature>
<accession>A0ABZ3FB91</accession>
<dbReference type="NCBIfam" id="NF009114">
    <property type="entry name" value="PRK12464.1"/>
    <property type="match status" value="1"/>
</dbReference>
<feature type="binding site" evidence="9">
    <location>
        <position position="220"/>
    </location>
    <ligand>
        <name>Mn(2+)</name>
        <dbReference type="ChEBI" id="CHEBI:29035"/>
    </ligand>
</feature>
<dbReference type="SUPFAM" id="SSF55347">
    <property type="entry name" value="Glyceraldehyde-3-phosphate dehydrogenase-like, C-terminal domain"/>
    <property type="match status" value="1"/>
</dbReference>
<comment type="cofactor">
    <cofactor evidence="9">
        <name>Mg(2+)</name>
        <dbReference type="ChEBI" id="CHEBI:18420"/>
    </cofactor>
    <cofactor evidence="9">
        <name>Mn(2+)</name>
        <dbReference type="ChEBI" id="CHEBI:29035"/>
    </cofactor>
</comment>
<feature type="binding site" evidence="9">
    <location>
        <position position="216"/>
    </location>
    <ligand>
        <name>1-deoxy-D-xylulose 5-phosphate</name>
        <dbReference type="ChEBI" id="CHEBI:57792"/>
    </ligand>
</feature>
<evidence type="ECO:0000256" key="2">
    <source>
        <dbReference type="ARBA" id="ARBA00006825"/>
    </source>
</evidence>
<dbReference type="EC" id="1.1.1.267" evidence="9"/>
<evidence type="ECO:0000256" key="6">
    <source>
        <dbReference type="ARBA" id="ARBA00023211"/>
    </source>
</evidence>
<reference evidence="13 14" key="1">
    <citation type="submission" date="2024-04" db="EMBL/GenBank/DDBJ databases">
        <title>Isolation and characterization of novel acetogenic strains of the genera Terrisporobacter and Acetoanaerobium.</title>
        <authorList>
            <person name="Boeer T."/>
            <person name="Schueler M.A."/>
            <person name="Lueschen A."/>
            <person name="Eysell L."/>
            <person name="Droege J."/>
            <person name="Heinemann M."/>
            <person name="Engelhardt L."/>
            <person name="Basen M."/>
            <person name="Daniel R."/>
        </authorList>
    </citation>
    <scope>NUCLEOTIDE SEQUENCE [LARGE SCALE GENOMIC DNA]</scope>
    <source>
        <strain evidence="13 14">ELB</strain>
    </source>
</reference>
<dbReference type="GO" id="GO:0030604">
    <property type="term" value="F:1-deoxy-D-xylulose-5-phosphate reductoisomerase activity"/>
    <property type="evidence" value="ECO:0007669"/>
    <property type="project" value="UniProtKB-EC"/>
</dbReference>
<keyword evidence="6 9" id="KW-0464">Manganese</keyword>
<dbReference type="Gene3D" id="1.10.1740.10">
    <property type="match status" value="1"/>
</dbReference>
<feature type="binding site" evidence="9">
    <location>
        <position position="124"/>
    </location>
    <ligand>
        <name>1-deoxy-D-xylulose 5-phosphate</name>
        <dbReference type="ChEBI" id="CHEBI:57792"/>
    </ligand>
</feature>
<dbReference type="SUPFAM" id="SSF69055">
    <property type="entry name" value="1-deoxy-D-xylulose-5-phosphate reductoisomerase, C-terminal domain"/>
    <property type="match status" value="1"/>
</dbReference>
<evidence type="ECO:0000256" key="9">
    <source>
        <dbReference type="HAMAP-Rule" id="MF_00183"/>
    </source>
</evidence>
<dbReference type="RefSeq" id="WP_343339043.1">
    <property type="nucleotide sequence ID" value="NZ_CP154622.1"/>
</dbReference>
<comment type="function">
    <text evidence="9">Catalyzes the NADPH-dependent rearrangement and reduction of 1-deoxy-D-xylulose-5-phosphate (DXP) to 2-C-methyl-D-erythritol 4-phosphate (MEP).</text>
</comment>
<name>A0ABZ3FB91_9FIRM</name>
<feature type="binding site" evidence="9">
    <location>
        <position position="198"/>
    </location>
    <ligand>
        <name>1-deoxy-D-xylulose 5-phosphate</name>
        <dbReference type="ChEBI" id="CHEBI:57792"/>
    </ligand>
</feature>
<evidence type="ECO:0000256" key="7">
    <source>
        <dbReference type="ARBA" id="ARBA00023229"/>
    </source>
</evidence>
<dbReference type="InterPro" id="IPR036291">
    <property type="entry name" value="NAD(P)-bd_dom_sf"/>
</dbReference>
<keyword evidence="4 9" id="KW-0521">NADP</keyword>
<keyword evidence="7 9" id="KW-0414">Isoprene biosynthesis</keyword>
<protein>
    <recommendedName>
        <fullName evidence="9">1-deoxy-D-xylulose 5-phosphate reductoisomerase</fullName>
        <shortName evidence="9">DXP reductoisomerase</shortName>
        <ecNumber evidence="9">1.1.1.267</ecNumber>
    </recommendedName>
    <alternativeName>
        <fullName evidence="9">1-deoxyxylulose-5-phosphate reductoisomerase</fullName>
    </alternativeName>
    <alternativeName>
        <fullName evidence="9">2-C-methyl-D-erythritol 4-phosphate synthase</fullName>
    </alternativeName>
</protein>
<feature type="binding site" evidence="9">
    <location>
        <position position="151"/>
    </location>
    <ligand>
        <name>1-deoxy-D-xylulose 5-phosphate</name>
        <dbReference type="ChEBI" id="CHEBI:57792"/>
    </ligand>
</feature>
<feature type="binding site" evidence="9">
    <location>
        <position position="10"/>
    </location>
    <ligand>
        <name>NADPH</name>
        <dbReference type="ChEBI" id="CHEBI:57783"/>
    </ligand>
</feature>
<dbReference type="Pfam" id="PF13288">
    <property type="entry name" value="DXPR_C"/>
    <property type="match status" value="1"/>
</dbReference>
<dbReference type="NCBIfam" id="TIGR00243">
    <property type="entry name" value="Dxr"/>
    <property type="match status" value="1"/>
</dbReference>
<feature type="binding site" evidence="9">
    <location>
        <position position="11"/>
    </location>
    <ligand>
        <name>NADPH</name>
        <dbReference type="ChEBI" id="CHEBI:57783"/>
    </ligand>
</feature>
<sequence>MKRITILGSTGSIGTQTLDVVRKNKDKFEVVAISANSSVDLLLEQILEFNPKYVAVYNEESANKLKNMIPNNIDIEVLSSMEGLVKICQLKEVDIVLTAVVGMIGLVPTMAAIKAKKTIALANKETLVTAGEIVMEEAKKNNVDILPVDSEHSAIFQCLNGERKKDVEKIILTASGGPFRGKSKEELINVTKNQALKHPNWDMGRKISIDSSTLMNKGLEVIEAKWLFDVDVEDIDIVVHPQSIIHSMVSFKDSSVMAQLGCPDMRLPIEYALTYPGRSETDFERLDLAKIATLTFEKPDMETFPCLQLAFRVLKLGGTYPTVLNAANEVLVNEFLDDKIGFYDIPYYIERSLEQHNNRSNPTLEDILEVDKETRKFLSNLLK</sequence>
<dbReference type="SUPFAM" id="SSF51735">
    <property type="entry name" value="NAD(P)-binding Rossmann-fold domains"/>
    <property type="match status" value="1"/>
</dbReference>
<evidence type="ECO:0000259" key="10">
    <source>
        <dbReference type="Pfam" id="PF02670"/>
    </source>
</evidence>
<dbReference type="HAMAP" id="MF_00183">
    <property type="entry name" value="DXP_reductoisom"/>
    <property type="match status" value="1"/>
</dbReference>
<feature type="binding site" evidence="9">
    <location>
        <position position="12"/>
    </location>
    <ligand>
        <name>NADPH</name>
        <dbReference type="ChEBI" id="CHEBI:57783"/>
    </ligand>
</feature>
<feature type="binding site" evidence="9">
    <location>
        <position position="217"/>
    </location>
    <ligand>
        <name>1-deoxy-D-xylulose 5-phosphate</name>
        <dbReference type="ChEBI" id="CHEBI:57792"/>
    </ligand>
</feature>
<evidence type="ECO:0000256" key="3">
    <source>
        <dbReference type="ARBA" id="ARBA00022723"/>
    </source>
</evidence>
<feature type="binding site" evidence="9">
    <location>
        <position position="211"/>
    </location>
    <ligand>
        <name>1-deoxy-D-xylulose 5-phosphate</name>
        <dbReference type="ChEBI" id="CHEBI:57792"/>
    </ligand>
</feature>
<evidence type="ECO:0000256" key="1">
    <source>
        <dbReference type="ARBA" id="ARBA00005094"/>
    </source>
</evidence>
<dbReference type="PANTHER" id="PTHR30525:SF0">
    <property type="entry name" value="1-DEOXY-D-XYLULOSE 5-PHOSPHATE REDUCTOISOMERASE, CHLOROPLASTIC"/>
    <property type="match status" value="1"/>
</dbReference>
<comment type="catalytic activity">
    <reaction evidence="8">
        <text>2-C-methyl-D-erythritol 4-phosphate + NADP(+) = 1-deoxy-D-xylulose 5-phosphate + NADPH + H(+)</text>
        <dbReference type="Rhea" id="RHEA:13717"/>
        <dbReference type="ChEBI" id="CHEBI:15378"/>
        <dbReference type="ChEBI" id="CHEBI:57783"/>
        <dbReference type="ChEBI" id="CHEBI:57792"/>
        <dbReference type="ChEBI" id="CHEBI:58262"/>
        <dbReference type="ChEBI" id="CHEBI:58349"/>
        <dbReference type="EC" id="1.1.1.267"/>
    </reaction>
    <physiologicalReaction direction="right-to-left" evidence="8">
        <dbReference type="Rhea" id="RHEA:13719"/>
    </physiologicalReaction>
</comment>
<dbReference type="PANTHER" id="PTHR30525">
    <property type="entry name" value="1-DEOXY-D-XYLULOSE 5-PHOSPHATE REDUCTOISOMERASE"/>
    <property type="match status" value="1"/>
</dbReference>
<dbReference type="Gene3D" id="3.40.50.720">
    <property type="entry name" value="NAD(P)-binding Rossmann-like Domain"/>
    <property type="match status" value="1"/>
</dbReference>
<feature type="binding site" evidence="9">
    <location>
        <position position="149"/>
    </location>
    <ligand>
        <name>Mn(2+)</name>
        <dbReference type="ChEBI" id="CHEBI:29035"/>
    </ligand>
</feature>
<comment type="caution">
    <text evidence="9">Lacks conserved residue(s) required for the propagation of feature annotation.</text>
</comment>
<dbReference type="InterPro" id="IPR013512">
    <property type="entry name" value="DXP_reductoisomerase_N"/>
</dbReference>
<evidence type="ECO:0000259" key="12">
    <source>
        <dbReference type="Pfam" id="PF13288"/>
    </source>
</evidence>
<feature type="binding site" evidence="9">
    <location>
        <position position="175"/>
    </location>
    <ligand>
        <name>1-deoxy-D-xylulose 5-phosphate</name>
        <dbReference type="ChEBI" id="CHEBI:57792"/>
    </ligand>
</feature>
<keyword evidence="9" id="KW-0460">Magnesium</keyword>
<dbReference type="Pfam" id="PF02670">
    <property type="entry name" value="DXP_reductoisom"/>
    <property type="match status" value="1"/>
</dbReference>
<keyword evidence="5 9" id="KW-0560">Oxidoreductase</keyword>
<dbReference type="Pfam" id="PF08436">
    <property type="entry name" value="DXP_redisom_C"/>
    <property type="match status" value="1"/>
</dbReference>
<comment type="similarity">
    <text evidence="2 9">Belongs to the DXR family.</text>
</comment>
<evidence type="ECO:0000313" key="14">
    <source>
        <dbReference type="Proteomes" id="UP001477947"/>
    </source>
</evidence>
<dbReference type="InterPro" id="IPR026877">
    <property type="entry name" value="DXPR_C"/>
</dbReference>
<gene>
    <name evidence="9 13" type="primary">dxr</name>
    <name evidence="13" type="ORF">TPELB_13810</name>
</gene>
<dbReference type="InterPro" id="IPR003821">
    <property type="entry name" value="DXP_reductoisomerase"/>
</dbReference>
<dbReference type="InterPro" id="IPR013644">
    <property type="entry name" value="DXP_reductoisomerase_C"/>
</dbReference>